<sequence>MAMINGWGRDVSVVKAQIYCPKDPWFESNIRLSISLYTFGELGSIPALVLPLGGMAAKHRKGVRAEQLFLGEMGKKIQKPPRNKRLSFSQFRSHWSNGRVAYSTKHPLHIRNALLIRLLKILRQPTTGFALLGAHQVGAVPEFPSTLCST</sequence>
<comment type="caution">
    <text evidence="1">The sequence shown here is derived from an EMBL/GenBank/DDBJ whole genome shotgun (WGS) entry which is preliminary data.</text>
</comment>
<dbReference type="AlphaFoldDB" id="A0A419PV50"/>
<evidence type="ECO:0000313" key="1">
    <source>
        <dbReference type="EMBL" id="KAG5445326.1"/>
    </source>
</evidence>
<dbReference type="EMBL" id="NIRI02000056">
    <property type="protein sequence ID" value="KAG5445326.1"/>
    <property type="molecule type" value="Genomic_DNA"/>
</dbReference>
<organism evidence="1 2">
    <name type="scientific">Clonorchis sinensis</name>
    <name type="common">Chinese liver fluke</name>
    <dbReference type="NCBI Taxonomy" id="79923"/>
    <lineage>
        <taxon>Eukaryota</taxon>
        <taxon>Metazoa</taxon>
        <taxon>Spiralia</taxon>
        <taxon>Lophotrochozoa</taxon>
        <taxon>Platyhelminthes</taxon>
        <taxon>Trematoda</taxon>
        <taxon>Digenea</taxon>
        <taxon>Opisthorchiida</taxon>
        <taxon>Opisthorchiata</taxon>
        <taxon>Opisthorchiidae</taxon>
        <taxon>Clonorchis</taxon>
    </lineage>
</organism>
<dbReference type="Proteomes" id="UP000286415">
    <property type="component" value="Unassembled WGS sequence"/>
</dbReference>
<proteinExistence type="predicted"/>
<protein>
    <submittedName>
        <fullName evidence="1">Uncharacterized protein</fullName>
    </submittedName>
</protein>
<reference evidence="1 2" key="1">
    <citation type="journal article" date="2018" name="Biotechnol. Adv.">
        <title>Improved genomic resources and new bioinformatic workflow for the carcinogenic parasite Clonorchis sinensis: Biotechnological implications.</title>
        <authorList>
            <person name="Wang D."/>
            <person name="Korhonen P.K."/>
            <person name="Gasser R.B."/>
            <person name="Young N.D."/>
        </authorList>
    </citation>
    <scope>NUCLEOTIDE SEQUENCE [LARGE SCALE GENOMIC DNA]</scope>
    <source>
        <strain evidence="1">Cs-k2</strain>
    </source>
</reference>
<dbReference type="InParanoid" id="A0A419PV50"/>
<gene>
    <name evidence="1" type="ORF">CSKR_105808</name>
</gene>
<evidence type="ECO:0000313" key="2">
    <source>
        <dbReference type="Proteomes" id="UP000286415"/>
    </source>
</evidence>
<accession>A0A419PV50</accession>
<name>A0A419PV50_CLOSI</name>
<keyword evidence="2" id="KW-1185">Reference proteome</keyword>
<reference evidence="1 2" key="2">
    <citation type="journal article" date="2021" name="Genomics">
        <title>High-quality reference genome for Clonorchis sinensis.</title>
        <authorList>
            <person name="Young N.D."/>
            <person name="Stroehlein A.J."/>
            <person name="Kinkar L."/>
            <person name="Wang T."/>
            <person name="Sohn W.M."/>
            <person name="Chang B.C.H."/>
            <person name="Kaur P."/>
            <person name="Weisz D."/>
            <person name="Dudchenko O."/>
            <person name="Aiden E.L."/>
            <person name="Korhonen P.K."/>
            <person name="Gasser R.B."/>
        </authorList>
    </citation>
    <scope>NUCLEOTIDE SEQUENCE [LARGE SCALE GENOMIC DNA]</scope>
    <source>
        <strain evidence="1">Cs-k2</strain>
    </source>
</reference>